<keyword evidence="1" id="KW-1133">Transmembrane helix</keyword>
<protein>
    <submittedName>
        <fullName evidence="2">Uncharacterized protein</fullName>
    </submittedName>
</protein>
<dbReference type="Proteomes" id="UP000051790">
    <property type="component" value="Unassembled WGS sequence"/>
</dbReference>
<dbReference type="SUPFAM" id="SSF81653">
    <property type="entry name" value="Calcium ATPase, transduction domain A"/>
    <property type="match status" value="1"/>
</dbReference>
<keyword evidence="3" id="KW-1185">Reference proteome</keyword>
<sequence length="262" mass="27889">MKTMLKMQQYSGLSRVEVRKAKMALHQSPQAKFSLAWTPVLAMTLGASVVTVLLGHTGLAVMFLVMVLGLAMGANLSLRHFFTQFDQQDAKVLVIRDGLSRLEPVSALVPGDQLVGQAGMVLPVDVWTDDAVAMPKLLKGLLSIVGLNPAGDLAIAGSVLTTDATVTVAAVGASRFCLDALLPALMSRPTIAIMAGLQAGLRALFAPMTLVVAHLSSNRTPVDPQTQNEMNFDSDSLVGHVRHAATLSAFQYNQDPVSWTSR</sequence>
<dbReference type="AlphaFoldDB" id="A0A0R1RG57"/>
<feature type="transmembrane region" description="Helical" evidence="1">
    <location>
        <begin position="33"/>
        <end position="54"/>
    </location>
</feature>
<evidence type="ECO:0000313" key="2">
    <source>
        <dbReference type="EMBL" id="KRL53266.1"/>
    </source>
</evidence>
<name>A0A0R1RG57_9LACO</name>
<feature type="transmembrane region" description="Helical" evidence="1">
    <location>
        <begin position="60"/>
        <end position="78"/>
    </location>
</feature>
<evidence type="ECO:0000256" key="1">
    <source>
        <dbReference type="SAM" id="Phobius"/>
    </source>
</evidence>
<dbReference type="PATRIC" id="fig|1423769.4.peg.1472"/>
<proteinExistence type="predicted"/>
<comment type="caution">
    <text evidence="2">The sequence shown here is derived from an EMBL/GenBank/DDBJ whole genome shotgun (WGS) entry which is preliminary data.</text>
</comment>
<organism evidence="2 3">
    <name type="scientific">Lacticaseibacillus manihotivorans DSM 13343 = JCM 12514</name>
    <dbReference type="NCBI Taxonomy" id="1423769"/>
    <lineage>
        <taxon>Bacteria</taxon>
        <taxon>Bacillati</taxon>
        <taxon>Bacillota</taxon>
        <taxon>Bacilli</taxon>
        <taxon>Lactobacillales</taxon>
        <taxon>Lactobacillaceae</taxon>
        <taxon>Lacticaseibacillus</taxon>
    </lineage>
</organism>
<reference evidence="2 3" key="1">
    <citation type="journal article" date="2015" name="Genome Announc.">
        <title>Expanding the biotechnology potential of lactobacilli through comparative genomics of 213 strains and associated genera.</title>
        <authorList>
            <person name="Sun Z."/>
            <person name="Harris H.M."/>
            <person name="McCann A."/>
            <person name="Guo C."/>
            <person name="Argimon S."/>
            <person name="Zhang W."/>
            <person name="Yang X."/>
            <person name="Jeffery I.B."/>
            <person name="Cooney J.C."/>
            <person name="Kagawa T.F."/>
            <person name="Liu W."/>
            <person name="Song Y."/>
            <person name="Salvetti E."/>
            <person name="Wrobel A."/>
            <person name="Rasinkangas P."/>
            <person name="Parkhill J."/>
            <person name="Rea M.C."/>
            <person name="O'Sullivan O."/>
            <person name="Ritari J."/>
            <person name="Douillard F.P."/>
            <person name="Paul Ross R."/>
            <person name="Yang R."/>
            <person name="Briner A.E."/>
            <person name="Felis G.E."/>
            <person name="de Vos W.M."/>
            <person name="Barrangou R."/>
            <person name="Klaenhammer T.R."/>
            <person name="Caufield P.W."/>
            <person name="Cui Y."/>
            <person name="Zhang H."/>
            <person name="O'Toole P.W."/>
        </authorList>
    </citation>
    <scope>NUCLEOTIDE SEQUENCE [LARGE SCALE GENOMIC DNA]</scope>
    <source>
        <strain evidence="2 3">DSM 13343</strain>
    </source>
</reference>
<gene>
    <name evidence="2" type="ORF">FD01_GL001371</name>
</gene>
<dbReference type="EMBL" id="AZEU01000018">
    <property type="protein sequence ID" value="KRL53266.1"/>
    <property type="molecule type" value="Genomic_DNA"/>
</dbReference>
<dbReference type="InterPro" id="IPR008250">
    <property type="entry name" value="ATPase_P-typ_transduc_dom_A_sf"/>
</dbReference>
<accession>A0A0R1RG57</accession>
<keyword evidence="1" id="KW-0812">Transmembrane</keyword>
<keyword evidence="1" id="KW-0472">Membrane</keyword>
<evidence type="ECO:0000313" key="3">
    <source>
        <dbReference type="Proteomes" id="UP000051790"/>
    </source>
</evidence>